<comment type="caution">
    <text evidence="2">The sequence shown here is derived from an EMBL/GenBank/DDBJ whole genome shotgun (WGS) entry which is preliminary data.</text>
</comment>
<gene>
    <name evidence="2" type="ORF">EDD32_1075</name>
</gene>
<evidence type="ECO:0000313" key="3">
    <source>
        <dbReference type="Proteomes" id="UP000280726"/>
    </source>
</evidence>
<name>A0A3N4Z203_9MICO</name>
<dbReference type="RefSeq" id="WP_123915495.1">
    <property type="nucleotide sequence ID" value="NZ_RKRA01000001.1"/>
</dbReference>
<dbReference type="EMBL" id="RKRA01000001">
    <property type="protein sequence ID" value="RPF26627.1"/>
    <property type="molecule type" value="Genomic_DNA"/>
</dbReference>
<proteinExistence type="predicted"/>
<accession>A0A3N4Z203</accession>
<dbReference type="AlphaFoldDB" id="A0A3N4Z203"/>
<feature type="transmembrane region" description="Helical" evidence="1">
    <location>
        <begin position="74"/>
        <end position="93"/>
    </location>
</feature>
<keyword evidence="1" id="KW-1133">Transmembrane helix</keyword>
<evidence type="ECO:0000313" key="2">
    <source>
        <dbReference type="EMBL" id="RPF26627.1"/>
    </source>
</evidence>
<protein>
    <submittedName>
        <fullName evidence="2">Uncharacterized protein</fullName>
    </submittedName>
</protein>
<feature type="transmembrane region" description="Helical" evidence="1">
    <location>
        <begin position="45"/>
        <end position="67"/>
    </location>
</feature>
<keyword evidence="1" id="KW-0812">Transmembrane</keyword>
<reference evidence="2 3" key="1">
    <citation type="submission" date="2018-11" db="EMBL/GenBank/DDBJ databases">
        <title>Sequencing the genomes of 1000 actinobacteria strains.</title>
        <authorList>
            <person name="Klenk H.-P."/>
        </authorList>
    </citation>
    <scope>NUCLEOTIDE SEQUENCE [LARGE SCALE GENOMIC DNA]</scope>
    <source>
        <strain evidence="2 3">DSM 14418</strain>
    </source>
</reference>
<dbReference type="Proteomes" id="UP000280726">
    <property type="component" value="Unassembled WGS sequence"/>
</dbReference>
<organism evidence="2 3">
    <name type="scientific">Georgenia muralis</name>
    <dbReference type="NCBI Taxonomy" id="154117"/>
    <lineage>
        <taxon>Bacteria</taxon>
        <taxon>Bacillati</taxon>
        <taxon>Actinomycetota</taxon>
        <taxon>Actinomycetes</taxon>
        <taxon>Micrococcales</taxon>
        <taxon>Bogoriellaceae</taxon>
        <taxon>Georgenia</taxon>
    </lineage>
</organism>
<feature type="transmembrane region" description="Helical" evidence="1">
    <location>
        <begin position="99"/>
        <end position="124"/>
    </location>
</feature>
<keyword evidence="1" id="KW-0472">Membrane</keyword>
<sequence length="156" mass="15330">MTAALRALAGATAALTIGVLAGVTARVLMRLVAVVGGAETGFSLGGSLAIVALFVLAMLPGAAAVGLGRRRTGAVLLWTGAAVLLFQSAVIPLQEDRAALFGAGAGTTVLAVVLLLSFPALVLAQTVATARAARLLAARLVPAAPRPEATVGAAAR</sequence>
<keyword evidence="3" id="KW-1185">Reference proteome</keyword>
<evidence type="ECO:0000256" key="1">
    <source>
        <dbReference type="SAM" id="Phobius"/>
    </source>
</evidence>